<feature type="signal peptide" evidence="3">
    <location>
        <begin position="1"/>
        <end position="20"/>
    </location>
</feature>
<proteinExistence type="predicted"/>
<dbReference type="SUPFAM" id="SSF50494">
    <property type="entry name" value="Trypsin-like serine proteases"/>
    <property type="match status" value="1"/>
</dbReference>
<dbReference type="PANTHER" id="PTHR43343">
    <property type="entry name" value="PEPTIDASE S12"/>
    <property type="match status" value="1"/>
</dbReference>
<evidence type="ECO:0000313" key="4">
    <source>
        <dbReference type="EMBL" id="HGF35121.1"/>
    </source>
</evidence>
<dbReference type="EMBL" id="DTMF01000298">
    <property type="protein sequence ID" value="HGF35121.1"/>
    <property type="molecule type" value="Genomic_DNA"/>
</dbReference>
<evidence type="ECO:0000256" key="1">
    <source>
        <dbReference type="ARBA" id="ARBA00022670"/>
    </source>
</evidence>
<keyword evidence="3" id="KW-0732">Signal</keyword>
<feature type="chain" id="PRO_5028062480" evidence="3">
    <location>
        <begin position="21"/>
        <end position="258"/>
    </location>
</feature>
<evidence type="ECO:0000256" key="2">
    <source>
        <dbReference type="ARBA" id="ARBA00022801"/>
    </source>
</evidence>
<accession>A0A7C3V133</accession>
<dbReference type="InterPro" id="IPR001940">
    <property type="entry name" value="Peptidase_S1C"/>
</dbReference>
<dbReference type="AlphaFoldDB" id="A0A7C3V133"/>
<dbReference type="PRINTS" id="PR00834">
    <property type="entry name" value="PROTEASES2C"/>
</dbReference>
<dbReference type="Gene3D" id="2.40.10.120">
    <property type="match status" value="1"/>
</dbReference>
<keyword evidence="1 4" id="KW-0645">Protease</keyword>
<dbReference type="GO" id="GO:0004252">
    <property type="term" value="F:serine-type endopeptidase activity"/>
    <property type="evidence" value="ECO:0007669"/>
    <property type="project" value="InterPro"/>
</dbReference>
<evidence type="ECO:0000256" key="3">
    <source>
        <dbReference type="SAM" id="SignalP"/>
    </source>
</evidence>
<sequence>MRRYLSAAALVGFLILSTFRGTSFTSPAYGATALGLQEDFIRVAEKLKPSVVSLKAVTVVTYHLPGFDDFFRGTPYEGVFRDFYPRTIRQPQVGQGSGIIIDPRGYILTNYHVVGGAQQILVRLSDGREFRGQVVGSNPRLDIALIKISAYGLKPATLGDSDQVRVGQWAIAIGSPFGLDQTFTVGVISAVGRRGLGENRGSYIQTDASINPGNSGGPLLDINGNVIGINNMILSSGQGIGFAIPINLAKQVIAPWLR</sequence>
<dbReference type="Pfam" id="PF13365">
    <property type="entry name" value="Trypsin_2"/>
    <property type="match status" value="1"/>
</dbReference>
<gene>
    <name evidence="4" type="ORF">ENW96_12215</name>
</gene>
<comment type="caution">
    <text evidence="4">The sequence shown here is derived from an EMBL/GenBank/DDBJ whole genome shotgun (WGS) entry which is preliminary data.</text>
</comment>
<dbReference type="InterPro" id="IPR009003">
    <property type="entry name" value="Peptidase_S1_PA"/>
</dbReference>
<dbReference type="GO" id="GO:0006508">
    <property type="term" value="P:proteolysis"/>
    <property type="evidence" value="ECO:0007669"/>
    <property type="project" value="UniProtKB-KW"/>
</dbReference>
<reference evidence="4" key="1">
    <citation type="journal article" date="2020" name="mSystems">
        <title>Genome- and Community-Level Interaction Insights into Carbon Utilization and Element Cycling Functions of Hydrothermarchaeota in Hydrothermal Sediment.</title>
        <authorList>
            <person name="Zhou Z."/>
            <person name="Liu Y."/>
            <person name="Xu W."/>
            <person name="Pan J."/>
            <person name="Luo Z.H."/>
            <person name="Li M."/>
        </authorList>
    </citation>
    <scope>NUCLEOTIDE SEQUENCE [LARGE SCALE GENOMIC DNA]</scope>
    <source>
        <strain evidence="4">SpSt-897</strain>
    </source>
</reference>
<organism evidence="4">
    <name type="scientific">Desulfobacca acetoxidans</name>
    <dbReference type="NCBI Taxonomy" id="60893"/>
    <lineage>
        <taxon>Bacteria</taxon>
        <taxon>Pseudomonadati</taxon>
        <taxon>Thermodesulfobacteriota</taxon>
        <taxon>Desulfobaccia</taxon>
        <taxon>Desulfobaccales</taxon>
        <taxon>Desulfobaccaceae</taxon>
        <taxon>Desulfobacca</taxon>
    </lineage>
</organism>
<name>A0A7C3V133_9BACT</name>
<dbReference type="InterPro" id="IPR051201">
    <property type="entry name" value="Chloro_Bact_Ser_Proteases"/>
</dbReference>
<keyword evidence="2" id="KW-0378">Hydrolase</keyword>
<protein>
    <submittedName>
        <fullName evidence="4">Trypsin-like serine protease</fullName>
    </submittedName>
</protein>
<dbReference type="PANTHER" id="PTHR43343:SF3">
    <property type="entry name" value="PROTEASE DO-LIKE 8, CHLOROPLASTIC"/>
    <property type="match status" value="1"/>
</dbReference>